<dbReference type="FunFam" id="2.10.110.10:FF:000056">
    <property type="entry name" value="insulin gene enhancer protein ISL-1"/>
    <property type="match status" value="1"/>
</dbReference>
<evidence type="ECO:0000256" key="2">
    <source>
        <dbReference type="ARBA" id="ARBA00022473"/>
    </source>
</evidence>
<dbReference type="CDD" id="cd00086">
    <property type="entry name" value="homeodomain"/>
    <property type="match status" value="1"/>
</dbReference>
<evidence type="ECO:0000256" key="14">
    <source>
        <dbReference type="ARBA" id="ARBA00041167"/>
    </source>
</evidence>
<keyword evidence="4" id="KW-0677">Repeat</keyword>
<feature type="compositionally biased region" description="Low complexity" evidence="18">
    <location>
        <begin position="179"/>
        <end position="192"/>
    </location>
</feature>
<dbReference type="GO" id="GO:0000981">
    <property type="term" value="F:DNA-binding transcription factor activity, RNA polymerase II-specific"/>
    <property type="evidence" value="ECO:0007669"/>
    <property type="project" value="InterPro"/>
</dbReference>
<name>A0AA88I4S7_ARTSF</name>
<feature type="DNA-binding region" description="Homeobox" evidence="15">
    <location>
        <begin position="224"/>
        <end position="283"/>
    </location>
</feature>
<evidence type="ECO:0000256" key="9">
    <source>
        <dbReference type="ARBA" id="ARBA00023125"/>
    </source>
</evidence>
<dbReference type="InterPro" id="IPR001356">
    <property type="entry name" value="HD"/>
</dbReference>
<keyword evidence="7" id="KW-0805">Transcription regulation</keyword>
<keyword evidence="2" id="KW-0217">Developmental protein</keyword>
<keyword evidence="13 15" id="KW-0539">Nucleus</keyword>
<evidence type="ECO:0000256" key="13">
    <source>
        <dbReference type="ARBA" id="ARBA00023242"/>
    </source>
</evidence>
<keyword evidence="9 15" id="KW-0238">DNA-binding</keyword>
<keyword evidence="6 16" id="KW-0862">Zinc</keyword>
<evidence type="ECO:0000256" key="5">
    <source>
        <dbReference type="ARBA" id="ARBA00022782"/>
    </source>
</evidence>
<keyword evidence="5" id="KW-0221">Differentiation</keyword>
<feature type="domain" description="LIM zinc-binding" evidence="19">
    <location>
        <begin position="21"/>
        <end position="83"/>
    </location>
</feature>
<dbReference type="FunFam" id="1.10.10.60:FF:000041">
    <property type="entry name" value="insulin gene enhancer protein ISL-1"/>
    <property type="match status" value="1"/>
</dbReference>
<evidence type="ECO:0000259" key="19">
    <source>
        <dbReference type="PROSITE" id="PS50023"/>
    </source>
</evidence>
<dbReference type="PROSITE" id="PS00478">
    <property type="entry name" value="LIM_DOMAIN_1"/>
    <property type="match status" value="2"/>
</dbReference>
<dbReference type="GO" id="GO:0005634">
    <property type="term" value="C:nucleus"/>
    <property type="evidence" value="ECO:0007669"/>
    <property type="project" value="UniProtKB-SubCell"/>
</dbReference>
<dbReference type="GO" id="GO:0048665">
    <property type="term" value="P:neuron fate specification"/>
    <property type="evidence" value="ECO:0007669"/>
    <property type="project" value="InterPro"/>
</dbReference>
<keyword evidence="8 16" id="KW-0440">LIM domain</keyword>
<dbReference type="InterPro" id="IPR009057">
    <property type="entry name" value="Homeodomain-like_sf"/>
</dbReference>
<feature type="domain" description="Homeobox" evidence="20">
    <location>
        <begin position="222"/>
        <end position="282"/>
    </location>
</feature>
<evidence type="ECO:0000256" key="6">
    <source>
        <dbReference type="ARBA" id="ARBA00022833"/>
    </source>
</evidence>
<evidence type="ECO:0000256" key="1">
    <source>
        <dbReference type="ARBA" id="ARBA00004123"/>
    </source>
</evidence>
<dbReference type="PROSITE" id="PS50023">
    <property type="entry name" value="LIM_DOMAIN_2"/>
    <property type="match status" value="2"/>
</dbReference>
<dbReference type="PANTHER" id="PTHR24204">
    <property type="entry name" value="INSULIN GENE ENHANCER PROTEIN"/>
    <property type="match status" value="1"/>
</dbReference>
<dbReference type="SMART" id="SM00389">
    <property type="entry name" value="HOX"/>
    <property type="match status" value="1"/>
</dbReference>
<dbReference type="InterPro" id="IPR047169">
    <property type="entry name" value="ISL1/2-like"/>
</dbReference>
<keyword evidence="11" id="KW-0010">Activator</keyword>
<evidence type="ECO:0000256" key="16">
    <source>
        <dbReference type="PROSITE-ProRule" id="PRU00125"/>
    </source>
</evidence>
<dbReference type="InterPro" id="IPR017970">
    <property type="entry name" value="Homeobox_CS"/>
</dbReference>
<dbReference type="SMART" id="SM00132">
    <property type="entry name" value="LIM"/>
    <property type="match status" value="2"/>
</dbReference>
<evidence type="ECO:0000313" key="21">
    <source>
        <dbReference type="EMBL" id="KAK2721173.1"/>
    </source>
</evidence>
<dbReference type="Pfam" id="PF00046">
    <property type="entry name" value="Homeodomain"/>
    <property type="match status" value="1"/>
</dbReference>
<dbReference type="GO" id="GO:0003677">
    <property type="term" value="F:DNA binding"/>
    <property type="evidence" value="ECO:0007669"/>
    <property type="project" value="UniProtKB-UniRule"/>
</dbReference>
<dbReference type="GO" id="GO:0046872">
    <property type="term" value="F:metal ion binding"/>
    <property type="evidence" value="ECO:0007669"/>
    <property type="project" value="UniProtKB-KW"/>
</dbReference>
<evidence type="ECO:0000256" key="4">
    <source>
        <dbReference type="ARBA" id="ARBA00022737"/>
    </source>
</evidence>
<evidence type="ECO:0000256" key="15">
    <source>
        <dbReference type="PROSITE-ProRule" id="PRU00108"/>
    </source>
</evidence>
<accession>A0AA88I4S7</accession>
<dbReference type="CDD" id="cd09374">
    <property type="entry name" value="LIM2_Isl"/>
    <property type="match status" value="1"/>
</dbReference>
<evidence type="ECO:0000256" key="7">
    <source>
        <dbReference type="ARBA" id="ARBA00023015"/>
    </source>
</evidence>
<dbReference type="CDD" id="cd09366">
    <property type="entry name" value="LIM1_Isl"/>
    <property type="match status" value="1"/>
</dbReference>
<keyword evidence="3 16" id="KW-0479">Metal-binding</keyword>
<dbReference type="GO" id="GO:0045944">
    <property type="term" value="P:positive regulation of transcription by RNA polymerase II"/>
    <property type="evidence" value="ECO:0007669"/>
    <property type="project" value="InterPro"/>
</dbReference>
<dbReference type="FunFam" id="2.10.110.10:FF:000034">
    <property type="entry name" value="Insulin gene enhancer protein ISL"/>
    <property type="match status" value="1"/>
</dbReference>
<dbReference type="InterPro" id="IPR047244">
    <property type="entry name" value="ISL1/2-like_LIM1"/>
</dbReference>
<evidence type="ECO:0000256" key="11">
    <source>
        <dbReference type="ARBA" id="ARBA00023159"/>
    </source>
</evidence>
<evidence type="ECO:0000259" key="20">
    <source>
        <dbReference type="PROSITE" id="PS50071"/>
    </source>
</evidence>
<protein>
    <recommendedName>
        <fullName evidence="14">Insulin gene enhancer protein ISL-1</fullName>
    </recommendedName>
</protein>
<evidence type="ECO:0000256" key="10">
    <source>
        <dbReference type="ARBA" id="ARBA00023155"/>
    </source>
</evidence>
<dbReference type="InterPro" id="IPR001781">
    <property type="entry name" value="Znf_LIM"/>
</dbReference>
<dbReference type="PROSITE" id="PS00027">
    <property type="entry name" value="HOMEOBOX_1"/>
    <property type="match status" value="1"/>
</dbReference>
<comment type="subcellular location">
    <subcellularLocation>
        <location evidence="1 15 17">Nucleus</location>
    </subcellularLocation>
</comment>
<dbReference type="Pfam" id="PF00412">
    <property type="entry name" value="LIM"/>
    <property type="match status" value="2"/>
</dbReference>
<feature type="domain" description="LIM zinc-binding" evidence="19">
    <location>
        <begin position="84"/>
        <end position="145"/>
    </location>
</feature>
<dbReference type="Proteomes" id="UP001187531">
    <property type="component" value="Unassembled WGS sequence"/>
</dbReference>
<dbReference type="SUPFAM" id="SSF46689">
    <property type="entry name" value="Homeodomain-like"/>
    <property type="match status" value="1"/>
</dbReference>
<evidence type="ECO:0000313" key="22">
    <source>
        <dbReference type="Proteomes" id="UP001187531"/>
    </source>
</evidence>
<evidence type="ECO:0000256" key="18">
    <source>
        <dbReference type="SAM" id="MobiDB-lite"/>
    </source>
</evidence>
<organism evidence="21 22">
    <name type="scientific">Artemia franciscana</name>
    <name type="common">Brine shrimp</name>
    <name type="synonym">Artemia sanfranciscana</name>
    <dbReference type="NCBI Taxonomy" id="6661"/>
    <lineage>
        <taxon>Eukaryota</taxon>
        <taxon>Metazoa</taxon>
        <taxon>Ecdysozoa</taxon>
        <taxon>Arthropoda</taxon>
        <taxon>Crustacea</taxon>
        <taxon>Branchiopoda</taxon>
        <taxon>Anostraca</taxon>
        <taxon>Artemiidae</taxon>
        <taxon>Artemia</taxon>
    </lineage>
</organism>
<dbReference type="GO" id="GO:0007409">
    <property type="term" value="P:axonogenesis"/>
    <property type="evidence" value="ECO:0007669"/>
    <property type="project" value="TreeGrafter"/>
</dbReference>
<dbReference type="SUPFAM" id="SSF57716">
    <property type="entry name" value="Glucocorticoid receptor-like (DNA-binding domain)"/>
    <property type="match status" value="2"/>
</dbReference>
<keyword evidence="22" id="KW-1185">Reference proteome</keyword>
<dbReference type="AlphaFoldDB" id="A0AA88I4S7"/>
<dbReference type="Gene3D" id="2.10.110.10">
    <property type="entry name" value="Cysteine Rich Protein"/>
    <property type="match status" value="2"/>
</dbReference>
<comment type="caution">
    <text evidence="21">The sequence shown here is derived from an EMBL/GenBank/DDBJ whole genome shotgun (WGS) entry which is preliminary data.</text>
</comment>
<proteinExistence type="predicted"/>
<reference evidence="21" key="1">
    <citation type="submission" date="2023-07" db="EMBL/GenBank/DDBJ databases">
        <title>Chromosome-level genome assembly of Artemia franciscana.</title>
        <authorList>
            <person name="Jo E."/>
        </authorList>
    </citation>
    <scope>NUCLEOTIDE SEQUENCE</scope>
    <source>
        <tissue evidence="21">Whole body</tissue>
    </source>
</reference>
<dbReference type="PANTHER" id="PTHR24204:SF8">
    <property type="entry name" value="TAILUP, ISOFORM A"/>
    <property type="match status" value="1"/>
</dbReference>
<evidence type="ECO:0000256" key="12">
    <source>
        <dbReference type="ARBA" id="ARBA00023163"/>
    </source>
</evidence>
<keyword evidence="10 15" id="KW-0371">Homeobox</keyword>
<gene>
    <name evidence="21" type="ORF">QYM36_003448</name>
</gene>
<dbReference type="EMBL" id="JAVRJZ010000006">
    <property type="protein sequence ID" value="KAK2721173.1"/>
    <property type="molecule type" value="Genomic_DNA"/>
</dbReference>
<evidence type="ECO:0000256" key="8">
    <source>
        <dbReference type="ARBA" id="ARBA00023038"/>
    </source>
</evidence>
<dbReference type="Gene3D" id="1.10.10.60">
    <property type="entry name" value="Homeodomain-like"/>
    <property type="match status" value="1"/>
</dbReference>
<keyword evidence="12" id="KW-0804">Transcription</keyword>
<feature type="region of interest" description="Disordered" evidence="18">
    <location>
        <begin position="179"/>
        <end position="226"/>
    </location>
</feature>
<evidence type="ECO:0000256" key="17">
    <source>
        <dbReference type="RuleBase" id="RU000682"/>
    </source>
</evidence>
<sequence>MMMTSTMIKEELIDTRLRRQSLCAGCGNQITDQYILRVSPDLEWHATCLRCVECRQVLDETCTCYVRNGKTYCRTDYLKFFGAKCAKCGDIFKRTDLVMRARSNVYHVQCFRCTSCSRQLVPGDEFALRSDGLYCREDHETDIIGSETNNNKTFSSLQLTKQVNGSSRGTDSALSVETGGLNVNSSNDSNSGLDDDSCSETVISPKSLKDGSNRKNGSSNDGKPTRVRTVLNEKQLHTLRTCYGANPRPDALMKEQLVEMTGLSPRVIRVWFQNKRCKDKKRQILMKQIQQQDKEGRKLGFTSLSGVPLVATSPVRHGSPLDINPIEVHSYQPPWKALSEFALNADLDRLDPSTPAYQHLINQMHGYDMTRPQTDLGMISYGAPLSDSAQLYGCPPQLLPLQRTMLESHDNYHGLLESDDSLHGESSP</sequence>
<dbReference type="PROSITE" id="PS50071">
    <property type="entry name" value="HOMEOBOX_2"/>
    <property type="match status" value="1"/>
</dbReference>
<evidence type="ECO:0000256" key="3">
    <source>
        <dbReference type="ARBA" id="ARBA00022723"/>
    </source>
</evidence>